<organism evidence="1 2">
    <name type="scientific">Lentilactobacillus kisonensis F0435</name>
    <dbReference type="NCBI Taxonomy" id="797516"/>
    <lineage>
        <taxon>Bacteria</taxon>
        <taxon>Bacillati</taxon>
        <taxon>Bacillota</taxon>
        <taxon>Bacilli</taxon>
        <taxon>Lactobacillales</taxon>
        <taxon>Lactobacillaceae</taxon>
        <taxon>Lentilactobacillus</taxon>
    </lineage>
</organism>
<protein>
    <submittedName>
        <fullName evidence="1">Uncharacterized protein</fullName>
    </submittedName>
</protein>
<reference evidence="1 2" key="1">
    <citation type="submission" date="2011-09" db="EMBL/GenBank/DDBJ databases">
        <authorList>
            <person name="Weinstock G."/>
            <person name="Sodergren E."/>
            <person name="Clifton S."/>
            <person name="Fulton L."/>
            <person name="Fulton B."/>
            <person name="Courtney L."/>
            <person name="Fronick C."/>
            <person name="Harrison M."/>
            <person name="Strong C."/>
            <person name="Farmer C."/>
            <person name="Delahaunty K."/>
            <person name="Markovic C."/>
            <person name="Hall O."/>
            <person name="Minx P."/>
            <person name="Tomlinson C."/>
            <person name="Mitreva M."/>
            <person name="Hou S."/>
            <person name="Chen J."/>
            <person name="Wollam A."/>
            <person name="Pepin K.H."/>
            <person name="Johnson M."/>
            <person name="Bhonagiri V."/>
            <person name="Zhang X."/>
            <person name="Suruliraj S."/>
            <person name="Warren W."/>
            <person name="Chinwalla A."/>
            <person name="Mardis E.R."/>
            <person name="Wilson R.K."/>
        </authorList>
    </citation>
    <scope>NUCLEOTIDE SEQUENCE [LARGE SCALE GENOMIC DNA]</scope>
    <source>
        <strain evidence="1 2">F0435</strain>
    </source>
</reference>
<dbReference type="EMBL" id="AGRJ01000105">
    <property type="protein sequence ID" value="EHO52363.1"/>
    <property type="molecule type" value="Genomic_DNA"/>
</dbReference>
<dbReference type="Proteomes" id="UP000005025">
    <property type="component" value="Unassembled WGS sequence"/>
</dbReference>
<dbReference type="AlphaFoldDB" id="H1LEL8"/>
<evidence type="ECO:0000313" key="2">
    <source>
        <dbReference type="Proteomes" id="UP000005025"/>
    </source>
</evidence>
<accession>H1LEL8</accession>
<dbReference type="HOGENOM" id="CLU_2916805_0_0_9"/>
<sequence>MKLLIDDEVIVSRTAVQSRDLRVSIYQENSKPGNSLDRRRLTLRSLIALLRSLIHWGMNKP</sequence>
<name>H1LEL8_9LACO</name>
<gene>
    <name evidence="1" type="ORF">HMPREF9104_01044</name>
</gene>
<comment type="caution">
    <text evidence="1">The sequence shown here is derived from an EMBL/GenBank/DDBJ whole genome shotgun (WGS) entry which is preliminary data.</text>
</comment>
<proteinExistence type="predicted"/>
<dbReference type="STRING" id="797516.HMPREF9104_01044"/>
<evidence type="ECO:0000313" key="1">
    <source>
        <dbReference type="EMBL" id="EHO52363.1"/>
    </source>
</evidence>